<comment type="subcellular location">
    <subcellularLocation>
        <location evidence="1">Cell membrane</location>
        <topology evidence="1">Multi-pass membrane protein</topology>
    </subcellularLocation>
</comment>
<dbReference type="EMBL" id="CP042436">
    <property type="protein sequence ID" value="QEC64208.1"/>
    <property type="molecule type" value="Genomic_DNA"/>
</dbReference>
<keyword evidence="6 7" id="KW-0472">Membrane</keyword>
<evidence type="ECO:0000259" key="8">
    <source>
        <dbReference type="Pfam" id="PF02308"/>
    </source>
</evidence>
<dbReference type="Proteomes" id="UP000321479">
    <property type="component" value="Chromosome"/>
</dbReference>
<feature type="transmembrane region" description="Helical" evidence="7">
    <location>
        <begin position="63"/>
        <end position="80"/>
    </location>
</feature>
<sequence length="210" mass="23012">MSPSEFDISTQDLIKVGIAVVCGAILGLERQYKNKTAGFRTIILITLGSALFTMIAQQSGQQVNINIVTGIGFIGAGVIFKDNISVNGLTTAAVIWISAAIGMAVGSGNYLLGLISTLLTLVVLVLFHLLEDYIDKVSHERVLFVVFDTIDYTDLETLEDTIRQLHLRSRRRLITKKDGCLHATIVVGGHKKHINRLYEKMLITPGIKAF</sequence>
<dbReference type="AlphaFoldDB" id="A0A5B8UZ20"/>
<proteinExistence type="inferred from homology"/>
<dbReference type="InterPro" id="IPR049177">
    <property type="entry name" value="MgtC_SapB_SrpB_YhiD_N"/>
</dbReference>
<dbReference type="RefSeq" id="WP_147032802.1">
    <property type="nucleotide sequence ID" value="NZ_CP042436.1"/>
</dbReference>
<name>A0A5B8UZ20_9SPHI</name>
<reference evidence="9 10" key="1">
    <citation type="journal article" date="2017" name="Curr. Microbiol.">
        <title>Mucilaginibacter ginsenosidivorans sp. nov., Isolated from Soil of Ginseng Field.</title>
        <authorList>
            <person name="Kim M.M."/>
            <person name="Siddiqi M.Z."/>
            <person name="Im W.T."/>
        </authorList>
    </citation>
    <scope>NUCLEOTIDE SEQUENCE [LARGE SCALE GENOMIC DNA]</scope>
    <source>
        <strain evidence="9 10">Gsoil 3017</strain>
    </source>
</reference>
<dbReference type="KEGG" id="mgin:FRZ54_17020"/>
<gene>
    <name evidence="9" type="ORF">FRZ54_17020</name>
</gene>
<protein>
    <submittedName>
        <fullName evidence="9">MgtC/SapB family protein</fullName>
    </submittedName>
</protein>
<feature type="transmembrane region" description="Helical" evidence="7">
    <location>
        <begin position="111"/>
        <end position="130"/>
    </location>
</feature>
<feature type="transmembrane region" description="Helical" evidence="7">
    <location>
        <begin position="87"/>
        <end position="105"/>
    </location>
</feature>
<evidence type="ECO:0000256" key="6">
    <source>
        <dbReference type="ARBA" id="ARBA00023136"/>
    </source>
</evidence>
<dbReference type="InterPro" id="IPR003416">
    <property type="entry name" value="MgtC/SapB/SrpB/YhiD_fam"/>
</dbReference>
<keyword evidence="10" id="KW-1185">Reference proteome</keyword>
<dbReference type="PRINTS" id="PR01837">
    <property type="entry name" value="MGTCSAPBPROT"/>
</dbReference>
<evidence type="ECO:0000313" key="10">
    <source>
        <dbReference type="Proteomes" id="UP000321479"/>
    </source>
</evidence>
<evidence type="ECO:0000256" key="3">
    <source>
        <dbReference type="ARBA" id="ARBA00022475"/>
    </source>
</evidence>
<keyword evidence="5 7" id="KW-1133">Transmembrane helix</keyword>
<feature type="transmembrane region" description="Helical" evidence="7">
    <location>
        <begin position="12"/>
        <end position="28"/>
    </location>
</feature>
<evidence type="ECO:0000256" key="4">
    <source>
        <dbReference type="ARBA" id="ARBA00022692"/>
    </source>
</evidence>
<comment type="similarity">
    <text evidence="2">Belongs to the MgtC/SapB family.</text>
</comment>
<accession>A0A5B8UZ20</accession>
<evidence type="ECO:0000256" key="2">
    <source>
        <dbReference type="ARBA" id="ARBA00009298"/>
    </source>
</evidence>
<dbReference type="PANTHER" id="PTHR33778:SF1">
    <property type="entry name" value="MAGNESIUM TRANSPORTER YHID-RELATED"/>
    <property type="match status" value="1"/>
</dbReference>
<dbReference type="PANTHER" id="PTHR33778">
    <property type="entry name" value="PROTEIN MGTC"/>
    <property type="match status" value="1"/>
</dbReference>
<feature type="transmembrane region" description="Helical" evidence="7">
    <location>
        <begin position="37"/>
        <end position="57"/>
    </location>
</feature>
<feature type="domain" description="MgtC/SapB/SrpB/YhiD N-terminal" evidence="8">
    <location>
        <begin position="18"/>
        <end position="132"/>
    </location>
</feature>
<dbReference type="OrthoDB" id="9811198at2"/>
<dbReference type="GO" id="GO:0005886">
    <property type="term" value="C:plasma membrane"/>
    <property type="evidence" value="ECO:0007669"/>
    <property type="project" value="UniProtKB-SubCell"/>
</dbReference>
<keyword evidence="3" id="KW-1003">Cell membrane</keyword>
<dbReference type="Pfam" id="PF02308">
    <property type="entry name" value="MgtC"/>
    <property type="match status" value="1"/>
</dbReference>
<evidence type="ECO:0000256" key="5">
    <source>
        <dbReference type="ARBA" id="ARBA00022989"/>
    </source>
</evidence>
<evidence type="ECO:0000313" key="9">
    <source>
        <dbReference type="EMBL" id="QEC64208.1"/>
    </source>
</evidence>
<organism evidence="9 10">
    <name type="scientific">Mucilaginibacter ginsenosidivorans</name>
    <dbReference type="NCBI Taxonomy" id="398053"/>
    <lineage>
        <taxon>Bacteria</taxon>
        <taxon>Pseudomonadati</taxon>
        <taxon>Bacteroidota</taxon>
        <taxon>Sphingobacteriia</taxon>
        <taxon>Sphingobacteriales</taxon>
        <taxon>Sphingobacteriaceae</taxon>
        <taxon>Mucilaginibacter</taxon>
    </lineage>
</organism>
<keyword evidence="4 7" id="KW-0812">Transmembrane</keyword>
<evidence type="ECO:0000256" key="7">
    <source>
        <dbReference type="SAM" id="Phobius"/>
    </source>
</evidence>
<evidence type="ECO:0000256" key="1">
    <source>
        <dbReference type="ARBA" id="ARBA00004651"/>
    </source>
</evidence>